<keyword evidence="2" id="KW-0378">Hydrolase</keyword>
<dbReference type="CDD" id="cd05471">
    <property type="entry name" value="pepsin_like"/>
    <property type="match status" value="1"/>
</dbReference>
<dbReference type="InterPro" id="IPR021109">
    <property type="entry name" value="Peptidase_aspartic_dom_sf"/>
</dbReference>
<gene>
    <name evidence="5" type="ORF">ZT1E4_G1042</name>
</gene>
<evidence type="ECO:0000313" key="6">
    <source>
        <dbReference type="Proteomes" id="UP000245764"/>
    </source>
</evidence>
<dbReference type="Gene3D" id="2.40.70.10">
    <property type="entry name" value="Acid Proteases"/>
    <property type="match status" value="2"/>
</dbReference>
<dbReference type="InterPro" id="IPR001461">
    <property type="entry name" value="Aspartic_peptidase_A1"/>
</dbReference>
<dbReference type="InterPro" id="IPR033121">
    <property type="entry name" value="PEPTIDASE_A1"/>
</dbReference>
<feature type="chain" id="PRO_5013695346" description="Peptidase A1 domain-containing protein" evidence="3">
    <location>
        <begin position="26"/>
        <end position="468"/>
    </location>
</feature>
<evidence type="ECO:0000256" key="3">
    <source>
        <dbReference type="SAM" id="SignalP"/>
    </source>
</evidence>
<organism evidence="5 6">
    <name type="scientific">Zymoseptoria tritici ST99CH_1E4</name>
    <dbReference type="NCBI Taxonomy" id="1276532"/>
    <lineage>
        <taxon>Eukaryota</taxon>
        <taxon>Fungi</taxon>
        <taxon>Dikarya</taxon>
        <taxon>Ascomycota</taxon>
        <taxon>Pezizomycotina</taxon>
        <taxon>Dothideomycetes</taxon>
        <taxon>Dothideomycetidae</taxon>
        <taxon>Mycosphaerellales</taxon>
        <taxon>Mycosphaerellaceae</taxon>
        <taxon>Zymoseptoria</taxon>
    </lineage>
</organism>
<comment type="similarity">
    <text evidence="1">Belongs to the peptidase A1 family.</text>
</comment>
<reference evidence="6" key="1">
    <citation type="submission" date="2017-05" db="EMBL/GenBank/DDBJ databases">
        <authorList>
            <person name="Song R."/>
            <person name="Chenine A.L."/>
            <person name="Ruprecht R.M."/>
        </authorList>
    </citation>
    <scope>NUCLEOTIDE SEQUENCE [LARGE SCALE GENOMIC DNA]</scope>
</reference>
<evidence type="ECO:0000256" key="2">
    <source>
        <dbReference type="ARBA" id="ARBA00022750"/>
    </source>
</evidence>
<dbReference type="PANTHER" id="PTHR47966:SF51">
    <property type="entry name" value="BETA-SITE APP-CLEAVING ENZYME, ISOFORM A-RELATED"/>
    <property type="match status" value="1"/>
</dbReference>
<evidence type="ECO:0000256" key="1">
    <source>
        <dbReference type="ARBA" id="ARBA00007447"/>
    </source>
</evidence>
<dbReference type="GO" id="GO:0004190">
    <property type="term" value="F:aspartic-type endopeptidase activity"/>
    <property type="evidence" value="ECO:0007669"/>
    <property type="project" value="UniProtKB-KW"/>
</dbReference>
<sequence length="468" mass="50972">MHALPIMYPLMCAAAFLDIADSAQARPPLVQKRRAAIEASSALHVRKSGAKKTPIEQLKGRDHKNDPYCADIVWLFDGATPALDVEVGDTTFRVLFDTGSSPFWIPGHAWQCIDNIDSNITHIAQDECGKAHLTTRADFEFSGGGIADTPHAWFNSSYGEGDHGALGPVGHQEITIGDLHLPDAVTGIGTEIDWPYDPLIGLLGFAFPYRTSYWPRAELDQVVEVQYLANITHYNPVVFQAAADGYISPIFGYYFDGFGNKDGSVGGKIVFGGEPSIPAGPFTPGIPIVPKAQNRADSSDEIVHDFWTFHMDGFKIVPAPGADPIVFSYLNDDAGEMRDIKSMYYNHSAVLDTGTPPCFLPGDVVNETLKHIHPAPFLDDVGHYYAVCNATLPALAITVGGIDLWFNRSGIVFPESIESEKGACQVGIRPADPYQPLIGLGWLINVVSVHEFGDAMAPTVKFAQRLWE</sequence>
<dbReference type="GO" id="GO:0006508">
    <property type="term" value="P:proteolysis"/>
    <property type="evidence" value="ECO:0007669"/>
    <property type="project" value="InterPro"/>
</dbReference>
<dbReference type="PROSITE" id="PS00141">
    <property type="entry name" value="ASP_PROTEASE"/>
    <property type="match status" value="1"/>
</dbReference>
<name>A0A2H1FM16_ZYMTR</name>
<dbReference type="SUPFAM" id="SSF50630">
    <property type="entry name" value="Acid proteases"/>
    <property type="match status" value="1"/>
</dbReference>
<keyword evidence="2" id="KW-0064">Aspartyl protease</keyword>
<dbReference type="InterPro" id="IPR034164">
    <property type="entry name" value="Pepsin-like_dom"/>
</dbReference>
<feature type="domain" description="Peptidase A1" evidence="4">
    <location>
        <begin position="81"/>
        <end position="463"/>
    </location>
</feature>
<dbReference type="InterPro" id="IPR001969">
    <property type="entry name" value="Aspartic_peptidase_AS"/>
</dbReference>
<dbReference type="EMBL" id="LT854253">
    <property type="protein sequence ID" value="SMR42264.1"/>
    <property type="molecule type" value="Genomic_DNA"/>
</dbReference>
<feature type="signal peptide" evidence="3">
    <location>
        <begin position="1"/>
        <end position="25"/>
    </location>
</feature>
<evidence type="ECO:0000313" key="5">
    <source>
        <dbReference type="EMBL" id="SMR42264.1"/>
    </source>
</evidence>
<dbReference type="Proteomes" id="UP000245764">
    <property type="component" value="Chromosome 1"/>
</dbReference>
<accession>A0A2H1FM16</accession>
<evidence type="ECO:0000259" key="4">
    <source>
        <dbReference type="PROSITE" id="PS51767"/>
    </source>
</evidence>
<keyword evidence="2" id="KW-0645">Protease</keyword>
<dbReference type="Pfam" id="PF00026">
    <property type="entry name" value="Asp"/>
    <property type="match status" value="2"/>
</dbReference>
<protein>
    <recommendedName>
        <fullName evidence="4">Peptidase A1 domain-containing protein</fullName>
    </recommendedName>
</protein>
<keyword evidence="3" id="KW-0732">Signal</keyword>
<dbReference type="PROSITE" id="PS51767">
    <property type="entry name" value="PEPTIDASE_A1"/>
    <property type="match status" value="1"/>
</dbReference>
<dbReference type="PANTHER" id="PTHR47966">
    <property type="entry name" value="BETA-SITE APP-CLEAVING ENZYME, ISOFORM A-RELATED"/>
    <property type="match status" value="1"/>
</dbReference>
<dbReference type="AlphaFoldDB" id="A0A2H1FM16"/>
<proteinExistence type="inferred from homology"/>